<keyword evidence="2" id="KW-0436">Ligase</keyword>
<sequence>MLMPQIIDLAYVEIGKEYELVITTYAGLCRYRLGDILQVTGFHNFAPQFKFIRRKNVLLSIDADKTDEPELQSAIEKASEHLEICNTENLFLLPVIAGGSKSFIEALVEDLFFGMRKSISIPKLHEYLQSESKVNHETADENLLKVAISDIKSNTCKLTDDSQLSKIYRL</sequence>
<keyword evidence="5" id="KW-1185">Reference proteome</keyword>
<reference evidence="4" key="1">
    <citation type="journal article" date="2022" name="Int. J. Mol. Sci.">
        <title>Draft Genome of Tanacetum Coccineum: Genomic Comparison of Closely Related Tanacetum-Family Plants.</title>
        <authorList>
            <person name="Yamashiro T."/>
            <person name="Shiraishi A."/>
            <person name="Nakayama K."/>
            <person name="Satake H."/>
        </authorList>
    </citation>
    <scope>NUCLEOTIDE SEQUENCE</scope>
</reference>
<comment type="caution">
    <text evidence="4">The sequence shown here is derived from an EMBL/GenBank/DDBJ whole genome shotgun (WGS) entry which is preliminary data.</text>
</comment>
<dbReference type="Proteomes" id="UP001151760">
    <property type="component" value="Unassembled WGS sequence"/>
</dbReference>
<evidence type="ECO:0000313" key="4">
    <source>
        <dbReference type="EMBL" id="GJT16528.1"/>
    </source>
</evidence>
<dbReference type="PANTHER" id="PTHR31901:SF7">
    <property type="entry name" value="INDOLE-3-ACETIC ACID-AMIDO SYNTHETASE GH3.2-RELATED"/>
    <property type="match status" value="1"/>
</dbReference>
<evidence type="ECO:0000313" key="5">
    <source>
        <dbReference type="Proteomes" id="UP001151760"/>
    </source>
</evidence>
<reference evidence="4" key="2">
    <citation type="submission" date="2022-01" db="EMBL/GenBank/DDBJ databases">
        <authorList>
            <person name="Yamashiro T."/>
            <person name="Shiraishi A."/>
            <person name="Satake H."/>
            <person name="Nakayama K."/>
        </authorList>
    </citation>
    <scope>NUCLEOTIDE SEQUENCE</scope>
</reference>
<gene>
    <name evidence="4" type="ORF">Tco_0875234</name>
</gene>
<dbReference type="InterPro" id="IPR004993">
    <property type="entry name" value="GH3"/>
</dbReference>
<accession>A0ABQ5BRX2</accession>
<dbReference type="PANTHER" id="PTHR31901">
    <property type="entry name" value="GH3 DOMAIN-CONTAINING PROTEIN"/>
    <property type="match status" value="1"/>
</dbReference>
<comment type="similarity">
    <text evidence="1">Belongs to the IAA-amido conjugating enzyme family.</text>
</comment>
<evidence type="ECO:0000256" key="1">
    <source>
        <dbReference type="ARBA" id="ARBA00008068"/>
    </source>
</evidence>
<dbReference type="InterPro" id="IPR055377">
    <property type="entry name" value="GH3_M"/>
</dbReference>
<dbReference type="Pfam" id="PF23571">
    <property type="entry name" value="GH3_M"/>
    <property type="match status" value="1"/>
</dbReference>
<evidence type="ECO:0000259" key="3">
    <source>
        <dbReference type="Pfam" id="PF23571"/>
    </source>
</evidence>
<organism evidence="4 5">
    <name type="scientific">Tanacetum coccineum</name>
    <dbReference type="NCBI Taxonomy" id="301880"/>
    <lineage>
        <taxon>Eukaryota</taxon>
        <taxon>Viridiplantae</taxon>
        <taxon>Streptophyta</taxon>
        <taxon>Embryophyta</taxon>
        <taxon>Tracheophyta</taxon>
        <taxon>Spermatophyta</taxon>
        <taxon>Magnoliopsida</taxon>
        <taxon>eudicotyledons</taxon>
        <taxon>Gunneridae</taxon>
        <taxon>Pentapetalae</taxon>
        <taxon>asterids</taxon>
        <taxon>campanulids</taxon>
        <taxon>Asterales</taxon>
        <taxon>Asteraceae</taxon>
        <taxon>Asteroideae</taxon>
        <taxon>Anthemideae</taxon>
        <taxon>Anthemidinae</taxon>
        <taxon>Tanacetum</taxon>
    </lineage>
</organism>
<evidence type="ECO:0000256" key="2">
    <source>
        <dbReference type="ARBA" id="ARBA00022598"/>
    </source>
</evidence>
<protein>
    <submittedName>
        <fullName evidence="4">Probable indole-3-acetic acid-amido synthetase GH3.1</fullName>
    </submittedName>
</protein>
<feature type="domain" description="GH3 middle" evidence="3">
    <location>
        <begin position="4"/>
        <end position="54"/>
    </location>
</feature>
<proteinExistence type="inferred from homology"/>
<dbReference type="EMBL" id="BQNB010013481">
    <property type="protein sequence ID" value="GJT16528.1"/>
    <property type="molecule type" value="Genomic_DNA"/>
</dbReference>
<name>A0ABQ5BRX2_9ASTR</name>